<comment type="similarity">
    <text evidence="9">Belongs to the TatA/E family.</text>
</comment>
<keyword evidence="5 9" id="KW-0653">Protein transport</keyword>
<evidence type="ECO:0000256" key="4">
    <source>
        <dbReference type="ARBA" id="ARBA00022692"/>
    </source>
</evidence>
<keyword evidence="7 9" id="KW-0811">Translocation</keyword>
<feature type="transmembrane region" description="Helical" evidence="9">
    <location>
        <begin position="6"/>
        <end position="26"/>
    </location>
</feature>
<evidence type="ECO:0000256" key="9">
    <source>
        <dbReference type="HAMAP-Rule" id="MF_00236"/>
    </source>
</evidence>
<gene>
    <name evidence="9" type="primary">tatA</name>
    <name evidence="11" type="ORF">DNFV4_00425</name>
</gene>
<evidence type="ECO:0000256" key="3">
    <source>
        <dbReference type="ARBA" id="ARBA00022475"/>
    </source>
</evidence>
<evidence type="ECO:0000256" key="10">
    <source>
        <dbReference type="SAM" id="MobiDB-lite"/>
    </source>
</evidence>
<dbReference type="HAMAP" id="MF_00236">
    <property type="entry name" value="TatA_E"/>
    <property type="match status" value="1"/>
</dbReference>
<evidence type="ECO:0000313" key="11">
    <source>
        <dbReference type="EMBL" id="CAI4030004.1"/>
    </source>
</evidence>
<dbReference type="KEGG" id="nti:DNFV4_00425"/>
<comment type="function">
    <text evidence="9">Part of the twin-arginine translocation (Tat) system that transports large folded proteins containing a characteristic twin-arginine motif in their signal peptide across membranes. TatA could form the protein-conducting channel of the Tat system.</text>
</comment>
<keyword evidence="2 9" id="KW-0813">Transport</keyword>
<dbReference type="GO" id="GO:0008320">
    <property type="term" value="F:protein transmembrane transporter activity"/>
    <property type="evidence" value="ECO:0007669"/>
    <property type="project" value="UniProtKB-UniRule"/>
</dbReference>
<feature type="compositionally biased region" description="Pro residues" evidence="10">
    <location>
        <begin position="77"/>
        <end position="89"/>
    </location>
</feature>
<keyword evidence="4 9" id="KW-0812">Transmembrane</keyword>
<reference evidence="11" key="1">
    <citation type="submission" date="2022-10" db="EMBL/GenBank/DDBJ databases">
        <authorList>
            <person name="Koch H."/>
        </authorList>
    </citation>
    <scope>NUCLEOTIDE SEQUENCE</scope>
    <source>
        <strain evidence="11">DNF</strain>
    </source>
</reference>
<accession>A0AA86T143</accession>
<dbReference type="PANTHER" id="PTHR42982">
    <property type="entry name" value="SEC-INDEPENDENT PROTEIN TRANSLOCASE PROTEIN TATA"/>
    <property type="match status" value="1"/>
</dbReference>
<evidence type="ECO:0000256" key="2">
    <source>
        <dbReference type="ARBA" id="ARBA00022448"/>
    </source>
</evidence>
<dbReference type="PANTHER" id="PTHR42982:SF1">
    <property type="entry name" value="SEC-INDEPENDENT PROTEIN TRANSLOCASE PROTEIN TATA"/>
    <property type="match status" value="1"/>
</dbReference>
<dbReference type="Gene3D" id="1.20.5.3310">
    <property type="match status" value="1"/>
</dbReference>
<feature type="region of interest" description="Disordered" evidence="10">
    <location>
        <begin position="192"/>
        <end position="215"/>
    </location>
</feature>
<keyword evidence="3 9" id="KW-1003">Cell membrane</keyword>
<dbReference type="InterPro" id="IPR006312">
    <property type="entry name" value="TatA/E"/>
</dbReference>
<sequence length="277" mass="28856">MFGTMGFSELIIILVIILIIFGAGRLPQIGEGIGKALKGFKKEVQEPLPQAEPAAQTVEAPSMEATAANATSGSTPTTPPPQPTAPYTPGPELTPGTTAAMMAAAAPQAYQAPPKPATLTISQPIHQPVAPPPPLHQPPTMEERLAQPAPAMRASYPPIPPTAQAKPAAKRPSAIVNKEAVARVQAQQAAMRAKSAAGSGSSQGGGLSPQDMQDFGQGLGEAFRLVRETTAEIRGAIEPQVRVFQTEVDAAQKEIQDSVEVAKQMPSIHEETPPKPA</sequence>
<comment type="subcellular location">
    <subcellularLocation>
        <location evidence="1 9">Cell membrane</location>
        <topology evidence="1 9">Single-pass membrane protein</topology>
    </subcellularLocation>
</comment>
<dbReference type="Proteomes" id="UP001179121">
    <property type="component" value="Chromosome"/>
</dbReference>
<evidence type="ECO:0000256" key="8">
    <source>
        <dbReference type="ARBA" id="ARBA00023136"/>
    </source>
</evidence>
<keyword evidence="12" id="KW-1185">Reference proteome</keyword>
<evidence type="ECO:0000256" key="6">
    <source>
        <dbReference type="ARBA" id="ARBA00022989"/>
    </source>
</evidence>
<dbReference type="GO" id="GO:0043953">
    <property type="term" value="P:protein transport by the Tat complex"/>
    <property type="evidence" value="ECO:0007669"/>
    <property type="project" value="UniProtKB-UniRule"/>
</dbReference>
<evidence type="ECO:0000313" key="12">
    <source>
        <dbReference type="Proteomes" id="UP001179121"/>
    </source>
</evidence>
<organism evidence="11 12">
    <name type="scientific">Nitrospira tepida</name>
    <dbReference type="NCBI Taxonomy" id="2973512"/>
    <lineage>
        <taxon>Bacteria</taxon>
        <taxon>Pseudomonadati</taxon>
        <taxon>Nitrospirota</taxon>
        <taxon>Nitrospiria</taxon>
        <taxon>Nitrospirales</taxon>
        <taxon>Nitrospiraceae</taxon>
        <taxon>Nitrospira</taxon>
    </lineage>
</organism>
<keyword evidence="8 9" id="KW-0472">Membrane</keyword>
<feature type="compositionally biased region" description="Low complexity" evidence="10">
    <location>
        <begin position="65"/>
        <end position="76"/>
    </location>
</feature>
<evidence type="ECO:0000256" key="1">
    <source>
        <dbReference type="ARBA" id="ARBA00004162"/>
    </source>
</evidence>
<dbReference type="GO" id="GO:0033281">
    <property type="term" value="C:TAT protein transport complex"/>
    <property type="evidence" value="ECO:0007669"/>
    <property type="project" value="UniProtKB-UniRule"/>
</dbReference>
<comment type="subunit">
    <text evidence="9">Forms a complex with TatC.</text>
</comment>
<evidence type="ECO:0000256" key="7">
    <source>
        <dbReference type="ARBA" id="ARBA00023010"/>
    </source>
</evidence>
<evidence type="ECO:0000256" key="5">
    <source>
        <dbReference type="ARBA" id="ARBA00022927"/>
    </source>
</evidence>
<keyword evidence="6 9" id="KW-1133">Transmembrane helix</keyword>
<dbReference type="Pfam" id="PF02416">
    <property type="entry name" value="TatA_B_E"/>
    <property type="match status" value="1"/>
</dbReference>
<protein>
    <recommendedName>
        <fullName evidence="9">Sec-independent protein translocase protein TatA</fullName>
    </recommendedName>
</protein>
<dbReference type="InterPro" id="IPR003369">
    <property type="entry name" value="TatA/B/E"/>
</dbReference>
<feature type="region of interest" description="Disordered" evidence="10">
    <location>
        <begin position="47"/>
        <end position="96"/>
    </location>
</feature>
<proteinExistence type="inferred from homology"/>
<dbReference type="RefSeq" id="WP_289267016.1">
    <property type="nucleotide sequence ID" value="NZ_OX365700.1"/>
</dbReference>
<dbReference type="EMBL" id="OX365700">
    <property type="protein sequence ID" value="CAI4030004.1"/>
    <property type="molecule type" value="Genomic_DNA"/>
</dbReference>
<dbReference type="NCBIfam" id="TIGR01411">
    <property type="entry name" value="tatAE"/>
    <property type="match status" value="1"/>
</dbReference>
<dbReference type="AlphaFoldDB" id="A0AA86T143"/>
<name>A0AA86T143_9BACT</name>